<evidence type="ECO:0000256" key="5">
    <source>
        <dbReference type="ARBA" id="ARBA00023136"/>
    </source>
</evidence>
<feature type="transmembrane region" description="Helical" evidence="9">
    <location>
        <begin position="77"/>
        <end position="101"/>
    </location>
</feature>
<keyword evidence="12" id="KW-1185">Reference proteome</keyword>
<dbReference type="GO" id="GO:0000155">
    <property type="term" value="F:phosphorelay sensor kinase activity"/>
    <property type="evidence" value="ECO:0007669"/>
    <property type="project" value="InterPro"/>
</dbReference>
<dbReference type="PROSITE" id="PS50111">
    <property type="entry name" value="CHEMOTAXIS_TRANSDUC_2"/>
    <property type="match status" value="1"/>
</dbReference>
<feature type="coiled-coil region" evidence="8">
    <location>
        <begin position="474"/>
        <end position="533"/>
    </location>
</feature>
<dbReference type="SUPFAM" id="SSF58104">
    <property type="entry name" value="Methyl-accepting chemotaxis protein (MCP) signaling domain"/>
    <property type="match status" value="1"/>
</dbReference>
<reference evidence="12" key="1">
    <citation type="submission" date="2017-04" db="EMBL/GenBank/DDBJ databases">
        <authorList>
            <person name="Song Y."/>
            <person name="Cho B.-K."/>
        </authorList>
    </citation>
    <scope>NUCLEOTIDE SEQUENCE [LARGE SCALE GENOMIC DNA]</scope>
    <source>
        <strain evidence="12">SL1</strain>
    </source>
</reference>
<keyword evidence="2" id="KW-1003">Cell membrane</keyword>
<dbReference type="EMBL" id="CP020953">
    <property type="protein sequence ID" value="AWI07730.1"/>
    <property type="molecule type" value="Genomic_DNA"/>
</dbReference>
<protein>
    <submittedName>
        <fullName evidence="11">Chemotaxis protein</fullName>
    </submittedName>
</protein>
<feature type="transmembrane region" description="Helical" evidence="9">
    <location>
        <begin position="143"/>
        <end position="164"/>
    </location>
</feature>
<dbReference type="Gene3D" id="1.10.287.950">
    <property type="entry name" value="Methyl-accepting chemotaxis protein"/>
    <property type="match status" value="1"/>
</dbReference>
<dbReference type="Pfam" id="PF00015">
    <property type="entry name" value="MCPsignal"/>
    <property type="match status" value="1"/>
</dbReference>
<evidence type="ECO:0000256" key="1">
    <source>
        <dbReference type="ARBA" id="ARBA00004651"/>
    </source>
</evidence>
<evidence type="ECO:0000256" key="4">
    <source>
        <dbReference type="ARBA" id="ARBA00022989"/>
    </source>
</evidence>
<dbReference type="Gene3D" id="1.10.1760.20">
    <property type="match status" value="1"/>
</dbReference>
<evidence type="ECO:0000256" key="6">
    <source>
        <dbReference type="ARBA" id="ARBA00023224"/>
    </source>
</evidence>
<comment type="subcellular location">
    <subcellularLocation>
        <location evidence="1">Cell membrane</location>
        <topology evidence="1">Multi-pass membrane protein</topology>
    </subcellularLocation>
</comment>
<dbReference type="InterPro" id="IPR004089">
    <property type="entry name" value="MCPsignal_dom"/>
</dbReference>
<dbReference type="Pfam" id="PF07694">
    <property type="entry name" value="5TM-5TMR_LYT"/>
    <property type="match status" value="1"/>
</dbReference>
<feature type="transmembrane region" description="Helical" evidence="9">
    <location>
        <begin position="43"/>
        <end position="65"/>
    </location>
</feature>
<evidence type="ECO:0000256" key="9">
    <source>
        <dbReference type="SAM" id="Phobius"/>
    </source>
</evidence>
<evidence type="ECO:0000256" key="8">
    <source>
        <dbReference type="SAM" id="Coils"/>
    </source>
</evidence>
<dbReference type="Proteomes" id="UP000244910">
    <property type="component" value="Chromosome"/>
</dbReference>
<organism evidence="11 12">
    <name type="scientific">Clostridium drakei</name>
    <dbReference type="NCBI Taxonomy" id="332101"/>
    <lineage>
        <taxon>Bacteria</taxon>
        <taxon>Bacillati</taxon>
        <taxon>Bacillota</taxon>
        <taxon>Clostridia</taxon>
        <taxon>Eubacteriales</taxon>
        <taxon>Clostridiaceae</taxon>
        <taxon>Clostridium</taxon>
    </lineage>
</organism>
<dbReference type="SMART" id="SM00283">
    <property type="entry name" value="MA"/>
    <property type="match status" value="1"/>
</dbReference>
<evidence type="ECO:0000256" key="2">
    <source>
        <dbReference type="ARBA" id="ARBA00022475"/>
    </source>
</evidence>
<feature type="transmembrane region" description="Helical" evidence="9">
    <location>
        <begin position="12"/>
        <end position="37"/>
    </location>
</feature>
<dbReference type="PANTHER" id="PTHR32089">
    <property type="entry name" value="METHYL-ACCEPTING CHEMOTAXIS PROTEIN MCPB"/>
    <property type="match status" value="1"/>
</dbReference>
<feature type="transmembrane region" description="Helical" evidence="9">
    <location>
        <begin position="176"/>
        <end position="200"/>
    </location>
</feature>
<evidence type="ECO:0000256" key="3">
    <source>
        <dbReference type="ARBA" id="ARBA00022692"/>
    </source>
</evidence>
<dbReference type="GO" id="GO:0005886">
    <property type="term" value="C:plasma membrane"/>
    <property type="evidence" value="ECO:0007669"/>
    <property type="project" value="UniProtKB-SubCell"/>
</dbReference>
<name>A0A2U8DYN4_9CLOT</name>
<evidence type="ECO:0000313" key="12">
    <source>
        <dbReference type="Proteomes" id="UP000244910"/>
    </source>
</evidence>
<dbReference type="InterPro" id="IPR011620">
    <property type="entry name" value="Sig_transdc_His_kinase_LytS_TM"/>
</dbReference>
<feature type="transmembrane region" description="Helical" evidence="9">
    <location>
        <begin position="107"/>
        <end position="131"/>
    </location>
</feature>
<accession>A0A2U8DYN4</accession>
<proteinExistence type="predicted"/>
<evidence type="ECO:0000256" key="7">
    <source>
        <dbReference type="PROSITE-ProRule" id="PRU00284"/>
    </source>
</evidence>
<evidence type="ECO:0000259" key="10">
    <source>
        <dbReference type="PROSITE" id="PS50111"/>
    </source>
</evidence>
<sequence>MIANIFNTMYNMFMFIALCVLFIYLISRSMKIVRLIIAQRNDVIGTIFLIIVFSIPIILASKYAYTIGDAKTNVRDSIAVLSAIIGGPIVGTFVGIVGGAYRYTLGGWTTLGCTTSTVLSGIIASIIVYKTQFTLKKLDNKSITKWAIFIAIWEVIHIHILVPILGQKPFMEANQILFNTLSIPMIVMNAFATGVFLIIVKDMIVNDSRIIVEKQQKMITEIQDSKQKMAMVNDKINEIVGELSNLSQNLFEDMNNTLLASKHISDTINEVTVAVSSQDKEIQNGVGMIENLSDKINKTVTITDGMAETSSKAEQLNKQGMKAVKLLKDKTKSSDLTIKAVDEKVTNLSKSIDKIDKIIETITGISEQTNLLALNANIEAARAGEVGKGFAVVAEEVRKLAEETSSSAVEVKKLINEIEHESQNIVNFMKEVKSIVEVQNDAVDNTGNIFNDIYNSINNILASVESSKDNVFYIDKNKNELVKLINDVSEISKNTSTGAEEVNNTIKQTAASMEKVSDVVNELNKMIAELKNMNK</sequence>
<keyword evidence="4 9" id="KW-1133">Transmembrane helix</keyword>
<keyword evidence="8" id="KW-0175">Coiled coil</keyword>
<dbReference type="KEGG" id="cdrk:B9W14_07615"/>
<dbReference type="PANTHER" id="PTHR32089:SF112">
    <property type="entry name" value="LYSOZYME-LIKE PROTEIN-RELATED"/>
    <property type="match status" value="1"/>
</dbReference>
<evidence type="ECO:0000313" key="11">
    <source>
        <dbReference type="EMBL" id="AWI07730.1"/>
    </source>
</evidence>
<keyword evidence="5 9" id="KW-0472">Membrane</keyword>
<keyword evidence="3 9" id="KW-0812">Transmembrane</keyword>
<feature type="domain" description="Methyl-accepting transducer" evidence="10">
    <location>
        <begin position="253"/>
        <end position="510"/>
    </location>
</feature>
<keyword evidence="6 7" id="KW-0807">Transducer</keyword>
<dbReference type="CDD" id="cd11386">
    <property type="entry name" value="MCP_signal"/>
    <property type="match status" value="1"/>
</dbReference>
<gene>
    <name evidence="11" type="ORF">B9W14_07615</name>
</gene>
<dbReference type="GO" id="GO:0071555">
    <property type="term" value="P:cell wall organization"/>
    <property type="evidence" value="ECO:0007669"/>
    <property type="project" value="InterPro"/>
</dbReference>
<dbReference type="RefSeq" id="WP_032079209.1">
    <property type="nucleotide sequence ID" value="NZ_CP020953.1"/>
</dbReference>
<dbReference type="AlphaFoldDB" id="A0A2U8DYN4"/>